<protein>
    <recommendedName>
        <fullName evidence="1">D-glycero-beta-D-manno-heptose 1-phosphate adenylyltransferase</fullName>
        <ecNumber evidence="1">2.7.7.70</ecNumber>
    </recommendedName>
</protein>
<feature type="domain" description="Cytidyltransferase-like" evidence="8">
    <location>
        <begin position="28"/>
        <end position="126"/>
    </location>
</feature>
<name>A0ABN8EVM4_9BACT</name>
<dbReference type="InterPro" id="IPR050385">
    <property type="entry name" value="Archaeal_FAD_synthase"/>
</dbReference>
<accession>A0ABN8EVM4</accession>
<dbReference type="PANTHER" id="PTHR43793:SF2">
    <property type="entry name" value="BIFUNCTIONAL PROTEIN HLDE"/>
    <property type="match status" value="1"/>
</dbReference>
<evidence type="ECO:0000313" key="10">
    <source>
        <dbReference type="Proteomes" id="UP000837932"/>
    </source>
</evidence>
<dbReference type="InterPro" id="IPR011914">
    <property type="entry name" value="RfaE_dom_II"/>
</dbReference>
<keyword evidence="6" id="KW-0119">Carbohydrate metabolism</keyword>
<evidence type="ECO:0000256" key="6">
    <source>
        <dbReference type="ARBA" id="ARBA00023277"/>
    </source>
</evidence>
<dbReference type="Proteomes" id="UP000837932">
    <property type="component" value="Unassembled WGS sequence"/>
</dbReference>
<evidence type="ECO:0000256" key="7">
    <source>
        <dbReference type="ARBA" id="ARBA00047428"/>
    </source>
</evidence>
<evidence type="ECO:0000256" key="5">
    <source>
        <dbReference type="ARBA" id="ARBA00022840"/>
    </source>
</evidence>
<dbReference type="EMBL" id="CAKLPY010000002">
    <property type="protein sequence ID" value="CAH0995858.1"/>
    <property type="molecule type" value="Genomic_DNA"/>
</dbReference>
<keyword evidence="4" id="KW-0547">Nucleotide-binding</keyword>
<keyword evidence="3" id="KW-0548">Nucleotidyltransferase</keyword>
<dbReference type="Pfam" id="PF01467">
    <property type="entry name" value="CTP_transf_like"/>
    <property type="match status" value="1"/>
</dbReference>
<gene>
    <name evidence="9" type="primary">hldE_1</name>
    <name evidence="9" type="ORF">EMA8858_01986</name>
</gene>
<keyword evidence="5" id="KW-0067">ATP-binding</keyword>
<evidence type="ECO:0000256" key="1">
    <source>
        <dbReference type="ARBA" id="ARBA00012519"/>
    </source>
</evidence>
<keyword evidence="10" id="KW-1185">Reference proteome</keyword>
<dbReference type="PANTHER" id="PTHR43793">
    <property type="entry name" value="FAD SYNTHASE"/>
    <property type="match status" value="1"/>
</dbReference>
<dbReference type="RefSeq" id="WP_238806434.1">
    <property type="nucleotide sequence ID" value="NZ_CAKLPY010000002.1"/>
</dbReference>
<proteinExistence type="predicted"/>
<evidence type="ECO:0000256" key="4">
    <source>
        <dbReference type="ARBA" id="ARBA00022741"/>
    </source>
</evidence>
<dbReference type="SUPFAM" id="SSF52374">
    <property type="entry name" value="Nucleotidylyl transferase"/>
    <property type="match status" value="1"/>
</dbReference>
<reference evidence="9" key="1">
    <citation type="submission" date="2021-12" db="EMBL/GenBank/DDBJ databases">
        <authorList>
            <person name="Rodrigo-Torres L."/>
            <person name="Arahal R. D."/>
            <person name="Lucena T."/>
        </authorList>
    </citation>
    <scope>NUCLEOTIDE SEQUENCE</scope>
    <source>
        <strain evidence="9">CECT 8858</strain>
    </source>
</reference>
<dbReference type="EC" id="2.7.7.70" evidence="1"/>
<evidence type="ECO:0000259" key="8">
    <source>
        <dbReference type="Pfam" id="PF01467"/>
    </source>
</evidence>
<dbReference type="NCBIfam" id="TIGR02199">
    <property type="entry name" value="rfaE_dom_II"/>
    <property type="match status" value="1"/>
</dbReference>
<evidence type="ECO:0000256" key="2">
    <source>
        <dbReference type="ARBA" id="ARBA00022679"/>
    </source>
</evidence>
<sequence>MTESKILSREAAKKQIEQWQAEGKKIVFTNGCFDIVHLGHIDYLEKAQALGDKLVLGLNTDASVRRLKGESRPVINEYARARMMSAMSFIDTVILFDEETPKELIETLCPNILVKGDDYTIENIVGAEFVMAHGGEVKTISLVKGYSTSSIIQKIKESY</sequence>
<organism evidence="9 10">
    <name type="scientific">Emticicia aquatica</name>
    <dbReference type="NCBI Taxonomy" id="1681835"/>
    <lineage>
        <taxon>Bacteria</taxon>
        <taxon>Pseudomonadati</taxon>
        <taxon>Bacteroidota</taxon>
        <taxon>Cytophagia</taxon>
        <taxon>Cytophagales</taxon>
        <taxon>Leadbetterellaceae</taxon>
        <taxon>Emticicia</taxon>
    </lineage>
</organism>
<comment type="caution">
    <text evidence="9">The sequence shown here is derived from an EMBL/GenBank/DDBJ whole genome shotgun (WGS) entry which is preliminary data.</text>
</comment>
<comment type="catalytic activity">
    <reaction evidence="7">
        <text>D-glycero-beta-D-manno-heptose 1-phosphate + ATP + H(+) = ADP-D-glycero-beta-D-manno-heptose + diphosphate</text>
        <dbReference type="Rhea" id="RHEA:27465"/>
        <dbReference type="ChEBI" id="CHEBI:15378"/>
        <dbReference type="ChEBI" id="CHEBI:30616"/>
        <dbReference type="ChEBI" id="CHEBI:33019"/>
        <dbReference type="ChEBI" id="CHEBI:59967"/>
        <dbReference type="ChEBI" id="CHEBI:61593"/>
        <dbReference type="EC" id="2.7.7.70"/>
    </reaction>
</comment>
<evidence type="ECO:0000256" key="3">
    <source>
        <dbReference type="ARBA" id="ARBA00022695"/>
    </source>
</evidence>
<dbReference type="Gene3D" id="3.40.50.620">
    <property type="entry name" value="HUPs"/>
    <property type="match status" value="1"/>
</dbReference>
<keyword evidence="2" id="KW-0808">Transferase</keyword>
<dbReference type="InterPro" id="IPR014729">
    <property type="entry name" value="Rossmann-like_a/b/a_fold"/>
</dbReference>
<dbReference type="NCBIfam" id="TIGR00125">
    <property type="entry name" value="cyt_tran_rel"/>
    <property type="match status" value="1"/>
</dbReference>
<evidence type="ECO:0000313" key="9">
    <source>
        <dbReference type="EMBL" id="CAH0995858.1"/>
    </source>
</evidence>
<dbReference type="InterPro" id="IPR004821">
    <property type="entry name" value="Cyt_trans-like"/>
</dbReference>